<dbReference type="AlphaFoldDB" id="A0ABD5RXJ2"/>
<evidence type="ECO:0000256" key="3">
    <source>
        <dbReference type="ARBA" id="ARBA00022723"/>
    </source>
</evidence>
<evidence type="ECO:0000256" key="6">
    <source>
        <dbReference type="ARBA" id="ARBA00023622"/>
    </source>
</evidence>
<comment type="function">
    <text evidence="1">Catalyzes the condensation of the acetyl group of acetyl-CoA with 3-methyl-2-oxobutanoate (2-oxoisovalerate) to form 3-carboxy-3-hydroxy-4-methylpentanoate (2-isopropylmalate).</text>
</comment>
<dbReference type="InterPro" id="IPR012425">
    <property type="entry name" value="DmpG_comm"/>
</dbReference>
<dbReference type="InterPro" id="IPR000891">
    <property type="entry name" value="PYR_CT"/>
</dbReference>
<dbReference type="NCBIfam" id="NF006049">
    <property type="entry name" value="PRK08195.1"/>
    <property type="match status" value="1"/>
</dbReference>
<evidence type="ECO:0000313" key="11">
    <source>
        <dbReference type="Proteomes" id="UP001596328"/>
    </source>
</evidence>
<dbReference type="InterPro" id="IPR017629">
    <property type="entry name" value="4OH_2_O-val_aldolase"/>
</dbReference>
<evidence type="ECO:0000256" key="1">
    <source>
        <dbReference type="ARBA" id="ARBA00003715"/>
    </source>
</evidence>
<dbReference type="GO" id="GO:0016829">
    <property type="term" value="F:lyase activity"/>
    <property type="evidence" value="ECO:0007669"/>
    <property type="project" value="UniProtKB-KW"/>
</dbReference>
<reference evidence="10 11" key="1">
    <citation type="journal article" date="2019" name="Int. J. Syst. Evol. Microbiol.">
        <title>The Global Catalogue of Microorganisms (GCM) 10K type strain sequencing project: providing services to taxonomists for standard genome sequencing and annotation.</title>
        <authorList>
            <consortium name="The Broad Institute Genomics Platform"/>
            <consortium name="The Broad Institute Genome Sequencing Center for Infectious Disease"/>
            <person name="Wu L."/>
            <person name="Ma J."/>
        </authorList>
    </citation>
    <scope>NUCLEOTIDE SEQUENCE [LARGE SCALE GENOMIC DNA]</scope>
    <source>
        <strain evidence="10 11">NBRC 111368</strain>
    </source>
</reference>
<evidence type="ECO:0000259" key="9">
    <source>
        <dbReference type="PROSITE" id="PS50991"/>
    </source>
</evidence>
<evidence type="ECO:0000256" key="2">
    <source>
        <dbReference type="ARBA" id="ARBA00008944"/>
    </source>
</evidence>
<dbReference type="InterPro" id="IPR013785">
    <property type="entry name" value="Aldolase_TIM"/>
</dbReference>
<gene>
    <name evidence="10" type="primary">dmpG</name>
    <name evidence="10" type="ORF">ACFQE1_06890</name>
</gene>
<sequence length="352" mass="37400">MTDAGDADLRLVDMTLRDGMHAVDHQFTPDQMRDVARALNDAEMDVIEMSHGDGMGGSSINYGFAAASTGEYLDAVAPEVTESDLSVLMLPGIGTVEHIELAASKGADICRIATHVTEADISEEHFEYVVDHGMEAAGLLMLSHMAPPETVLEQAKLMEEYGAEAVYVMDSAGAMLPNDVEERVSLLSEELSIDVGFHAHNNLGLAIGNTLTALDAGAVTIDGCLRGLGAGSGNAQMEVLVGTLKKAGYDVNPDFFGVMDAAEDTLLPMLTEDTMPELDNDSLILGYAGVYSSFLRHTRRASERYGVDPREVLIELGEMEVVGGQEDLITDVASRLAEERGGDGAATAEGDD</sequence>
<feature type="domain" description="Pyruvate carboxyltransferase" evidence="9">
    <location>
        <begin position="9"/>
        <end position="259"/>
    </location>
</feature>
<evidence type="ECO:0000256" key="8">
    <source>
        <dbReference type="ARBA" id="ARBA00029993"/>
    </source>
</evidence>
<evidence type="ECO:0000256" key="5">
    <source>
        <dbReference type="ARBA" id="ARBA00023239"/>
    </source>
</evidence>
<dbReference type="Gene3D" id="3.20.20.70">
    <property type="entry name" value="Aldolase class I"/>
    <property type="match status" value="1"/>
</dbReference>
<comment type="similarity">
    <text evidence="2">Belongs to the 4-hydroxy-2-oxovalerate aldolase family.</text>
</comment>
<name>A0ABD5RXJ2_9EURY</name>
<dbReference type="EC" id="4.1.3.43" evidence="6"/>
<protein>
    <recommendedName>
        <fullName evidence="7">4-hydroxy-2-oxohexanoate aldolase</fullName>
        <ecNumber evidence="6">4.1.3.43</ecNumber>
    </recommendedName>
    <alternativeName>
        <fullName evidence="8">Alpha-IPM synthase</fullName>
    </alternativeName>
</protein>
<dbReference type="PANTHER" id="PTHR10277:SF9">
    <property type="entry name" value="2-ISOPROPYLMALATE SYNTHASE 1, CHLOROPLASTIC-RELATED"/>
    <property type="match status" value="1"/>
</dbReference>
<dbReference type="Gene3D" id="1.10.8.60">
    <property type="match status" value="1"/>
</dbReference>
<dbReference type="SUPFAM" id="SSF89000">
    <property type="entry name" value="post-HMGL domain-like"/>
    <property type="match status" value="1"/>
</dbReference>
<dbReference type="HAMAP" id="MF_01656">
    <property type="entry name" value="HOA"/>
    <property type="match status" value="1"/>
</dbReference>
<dbReference type="InterPro" id="IPR035685">
    <property type="entry name" value="DRE_TIM_HOA"/>
</dbReference>
<accession>A0ABD5RXJ2</accession>
<dbReference type="PANTHER" id="PTHR10277">
    <property type="entry name" value="HOMOCITRATE SYNTHASE-RELATED"/>
    <property type="match status" value="1"/>
</dbReference>
<keyword evidence="5 10" id="KW-0456">Lyase</keyword>
<dbReference type="GO" id="GO:0046872">
    <property type="term" value="F:metal ion binding"/>
    <property type="evidence" value="ECO:0007669"/>
    <property type="project" value="UniProtKB-KW"/>
</dbReference>
<dbReference type="EMBL" id="JBHSWU010000101">
    <property type="protein sequence ID" value="MFC6724103.1"/>
    <property type="molecule type" value="Genomic_DNA"/>
</dbReference>
<comment type="caution">
    <text evidence="10">The sequence shown here is derived from an EMBL/GenBank/DDBJ whole genome shotgun (WGS) entry which is preliminary data.</text>
</comment>
<dbReference type="SUPFAM" id="SSF51569">
    <property type="entry name" value="Aldolase"/>
    <property type="match status" value="1"/>
</dbReference>
<dbReference type="PROSITE" id="PS50991">
    <property type="entry name" value="PYR_CT"/>
    <property type="match status" value="1"/>
</dbReference>
<organism evidence="10 11">
    <name type="scientific">Halobium palmae</name>
    <dbReference type="NCBI Taxonomy" id="1776492"/>
    <lineage>
        <taxon>Archaea</taxon>
        <taxon>Methanobacteriati</taxon>
        <taxon>Methanobacteriota</taxon>
        <taxon>Stenosarchaea group</taxon>
        <taxon>Halobacteria</taxon>
        <taxon>Halobacteriales</taxon>
        <taxon>Haloferacaceae</taxon>
        <taxon>Halobium</taxon>
    </lineage>
</organism>
<proteinExistence type="inferred from homology"/>
<dbReference type="Proteomes" id="UP001596328">
    <property type="component" value="Unassembled WGS sequence"/>
</dbReference>
<evidence type="ECO:0000256" key="4">
    <source>
        <dbReference type="ARBA" id="ARBA00022797"/>
    </source>
</evidence>
<keyword evidence="11" id="KW-1185">Reference proteome</keyword>
<evidence type="ECO:0000256" key="7">
    <source>
        <dbReference type="ARBA" id="ARBA00023631"/>
    </source>
</evidence>
<dbReference type="Pfam" id="PF00682">
    <property type="entry name" value="HMGL-like"/>
    <property type="match status" value="1"/>
</dbReference>
<dbReference type="InterPro" id="IPR050073">
    <property type="entry name" value="2-IPM_HCS-like"/>
</dbReference>
<dbReference type="Pfam" id="PF07836">
    <property type="entry name" value="DmpG_comm"/>
    <property type="match status" value="1"/>
</dbReference>
<evidence type="ECO:0000313" key="10">
    <source>
        <dbReference type="EMBL" id="MFC6724103.1"/>
    </source>
</evidence>
<keyword evidence="3" id="KW-0479">Metal-binding</keyword>
<dbReference type="CDD" id="cd07943">
    <property type="entry name" value="DRE_TIM_HOA"/>
    <property type="match status" value="1"/>
</dbReference>
<dbReference type="NCBIfam" id="TIGR03217">
    <property type="entry name" value="4OH_2_O_val_ald"/>
    <property type="match status" value="1"/>
</dbReference>
<keyword evidence="4" id="KW-0058">Aromatic hydrocarbons catabolism</keyword>